<dbReference type="Proteomes" id="UP000596660">
    <property type="component" value="Unplaced"/>
</dbReference>
<sequence>MDRLRDEYGKPVRQTDEYGNPVRQTDEYPVQNQYSAGTMGAYDIGAIGADKYAGGTDAGVPGYDPGYGAPGVGTGTGTAYQGDRYDTGTGARYDMGLGAGTRTGTGETGMGTRTHGGNYDTGVVDMGGTQLQHQKQHESGLTGMLHRSGSSSSSSSEDDGEGGRRKKKGLKEKIKDKLPGGGRKKDEYGSTATTGSDPHGHSGYGQPEKKGIMEKIKEKLPGGH</sequence>
<dbReference type="AlphaFoldDB" id="A0A803KYJ3"/>
<dbReference type="GO" id="GO:0009631">
    <property type="term" value="P:cold acclimation"/>
    <property type="evidence" value="ECO:0007669"/>
    <property type="project" value="TreeGrafter"/>
</dbReference>
<dbReference type="GO" id="GO:0009414">
    <property type="term" value="P:response to water deprivation"/>
    <property type="evidence" value="ECO:0007669"/>
    <property type="project" value="TreeGrafter"/>
</dbReference>
<dbReference type="GeneID" id="110682539"/>
<feature type="region of interest" description="Disordered" evidence="3">
    <location>
        <begin position="1"/>
        <end position="29"/>
    </location>
</feature>
<reference evidence="4" key="1">
    <citation type="journal article" date="2017" name="Nature">
        <title>The genome of Chenopodium quinoa.</title>
        <authorList>
            <person name="Jarvis D.E."/>
            <person name="Ho Y.S."/>
            <person name="Lightfoot D.J."/>
            <person name="Schmoeckel S.M."/>
            <person name="Li B."/>
            <person name="Borm T.J.A."/>
            <person name="Ohyanagi H."/>
            <person name="Mineta K."/>
            <person name="Michell C.T."/>
            <person name="Saber N."/>
            <person name="Kharbatia N.M."/>
            <person name="Rupper R.R."/>
            <person name="Sharp A.R."/>
            <person name="Dally N."/>
            <person name="Boughton B.A."/>
            <person name="Woo Y.H."/>
            <person name="Gao G."/>
            <person name="Schijlen E.G.W.M."/>
            <person name="Guo X."/>
            <person name="Momin A.A."/>
            <person name="Negrao S."/>
            <person name="Al-Babili S."/>
            <person name="Gehring C."/>
            <person name="Roessner U."/>
            <person name="Jung C."/>
            <person name="Murphy K."/>
            <person name="Arold S.T."/>
            <person name="Gojobori T."/>
            <person name="van der Linden C.G."/>
            <person name="van Loo E.N."/>
            <person name="Jellen E.N."/>
            <person name="Maughan P.J."/>
            <person name="Tester M."/>
        </authorList>
    </citation>
    <scope>NUCLEOTIDE SEQUENCE [LARGE SCALE GENOMIC DNA]</scope>
    <source>
        <strain evidence="4">cv. PI 614886</strain>
    </source>
</reference>
<evidence type="ECO:0000256" key="2">
    <source>
        <dbReference type="RuleBase" id="RU003995"/>
    </source>
</evidence>
<dbReference type="OMA" id="MGAYDIG"/>
<feature type="compositionally biased region" description="Basic and acidic residues" evidence="3">
    <location>
        <begin position="207"/>
        <end position="224"/>
    </location>
</feature>
<protein>
    <recommendedName>
        <fullName evidence="6">Dehydrin</fullName>
    </recommendedName>
</protein>
<dbReference type="OrthoDB" id="1166395at2759"/>
<dbReference type="EnsemblPlants" id="AUR62004102-RA">
    <property type="protein sequence ID" value="AUR62004102-RA:cds"/>
    <property type="gene ID" value="AUR62004102"/>
</dbReference>
<dbReference type="KEGG" id="cqi:110682539"/>
<dbReference type="PROSITE" id="PS00315">
    <property type="entry name" value="DEHYDRIN_1"/>
    <property type="match status" value="1"/>
</dbReference>
<dbReference type="Gramene" id="AUR62004102-RA">
    <property type="protein sequence ID" value="AUR62004102-RA:cds"/>
    <property type="gene ID" value="AUR62004102"/>
</dbReference>
<dbReference type="PANTHER" id="PTHR33346:SF42">
    <property type="entry name" value="DEHYDRIN XERO 1"/>
    <property type="match status" value="1"/>
</dbReference>
<evidence type="ECO:0000313" key="5">
    <source>
        <dbReference type="Proteomes" id="UP000596660"/>
    </source>
</evidence>
<evidence type="ECO:0000256" key="3">
    <source>
        <dbReference type="SAM" id="MobiDB-lite"/>
    </source>
</evidence>
<dbReference type="PROSITE" id="PS00823">
    <property type="entry name" value="DEHYDRIN_2"/>
    <property type="match status" value="1"/>
</dbReference>
<keyword evidence="5" id="KW-1185">Reference proteome</keyword>
<comment type="similarity">
    <text evidence="1 2">Belongs to the plant dehydrin family.</text>
</comment>
<dbReference type="InterPro" id="IPR030513">
    <property type="entry name" value="Dehydrin_CS"/>
</dbReference>
<feature type="region of interest" description="Disordered" evidence="3">
    <location>
        <begin position="130"/>
        <end position="224"/>
    </location>
</feature>
<dbReference type="GO" id="GO:0005829">
    <property type="term" value="C:cytosol"/>
    <property type="evidence" value="ECO:0007669"/>
    <property type="project" value="TreeGrafter"/>
</dbReference>
<dbReference type="InterPro" id="IPR000167">
    <property type="entry name" value="Dehydrin"/>
</dbReference>
<proteinExistence type="inferred from homology"/>
<feature type="compositionally biased region" description="Basic and acidic residues" evidence="3">
    <location>
        <begin position="171"/>
        <end position="188"/>
    </location>
</feature>
<evidence type="ECO:0000256" key="1">
    <source>
        <dbReference type="ARBA" id="ARBA00008403"/>
    </source>
</evidence>
<dbReference type="Pfam" id="PF00257">
    <property type="entry name" value="Dehydrin"/>
    <property type="match status" value="1"/>
</dbReference>
<dbReference type="RefSeq" id="XP_021714577.1">
    <property type="nucleotide sequence ID" value="XM_021858885.1"/>
</dbReference>
<feature type="compositionally biased region" description="Basic and acidic residues" evidence="3">
    <location>
        <begin position="1"/>
        <end position="16"/>
    </location>
</feature>
<name>A0A803KYJ3_CHEQI</name>
<reference evidence="4" key="2">
    <citation type="submission" date="2021-03" db="UniProtKB">
        <authorList>
            <consortium name="EnsemblPlants"/>
        </authorList>
    </citation>
    <scope>IDENTIFICATION</scope>
</reference>
<accession>A0A803KYJ3</accession>
<evidence type="ECO:0000313" key="4">
    <source>
        <dbReference type="EnsemblPlants" id="AUR62004102-RA:cds"/>
    </source>
</evidence>
<dbReference type="GO" id="GO:0009737">
    <property type="term" value="P:response to abscisic acid"/>
    <property type="evidence" value="ECO:0007669"/>
    <property type="project" value="TreeGrafter"/>
</dbReference>
<gene>
    <name evidence="4" type="primary">LOC110682539</name>
</gene>
<organism evidence="4 5">
    <name type="scientific">Chenopodium quinoa</name>
    <name type="common">Quinoa</name>
    <dbReference type="NCBI Taxonomy" id="63459"/>
    <lineage>
        <taxon>Eukaryota</taxon>
        <taxon>Viridiplantae</taxon>
        <taxon>Streptophyta</taxon>
        <taxon>Embryophyta</taxon>
        <taxon>Tracheophyta</taxon>
        <taxon>Spermatophyta</taxon>
        <taxon>Magnoliopsida</taxon>
        <taxon>eudicotyledons</taxon>
        <taxon>Gunneridae</taxon>
        <taxon>Pentapetalae</taxon>
        <taxon>Caryophyllales</taxon>
        <taxon>Chenopodiaceae</taxon>
        <taxon>Chenopodioideae</taxon>
        <taxon>Atripliceae</taxon>
        <taxon>Chenopodium</taxon>
    </lineage>
</organism>
<evidence type="ECO:0008006" key="6">
    <source>
        <dbReference type="Google" id="ProtNLM"/>
    </source>
</evidence>
<dbReference type="PANTHER" id="PTHR33346">
    <property type="entry name" value="DEHYDRIN XERO 2-RELATED"/>
    <property type="match status" value="1"/>
</dbReference>